<dbReference type="AlphaFoldDB" id="M1ZSI6"/>
<reference evidence="1 2" key="1">
    <citation type="submission" date="2012-10" db="EMBL/GenBank/DDBJ databases">
        <authorList>
            <person name="Strain E.A."/>
            <person name="Brown E."/>
            <person name="Allard M.W."/>
            <person name="Gonzalez-Escalona N."/>
            <person name="Timme R."/>
        </authorList>
    </citation>
    <scope>NUCLEOTIDE SEQUENCE [LARGE SCALE GENOMIC DNA]</scope>
    <source>
        <strain evidence="1 2">CFSAN001627</strain>
    </source>
</reference>
<dbReference type="Proteomes" id="UP000011944">
    <property type="component" value="Unassembled WGS sequence"/>
</dbReference>
<proteinExistence type="predicted"/>
<comment type="caution">
    <text evidence="1">The sequence shown here is derived from an EMBL/GenBank/DDBJ whole genome shotgun (WGS) entry which is preliminary data.</text>
</comment>
<dbReference type="EMBL" id="AMXI01001574">
    <property type="protein sequence ID" value="EKN37906.1"/>
    <property type="molecule type" value="Genomic_DNA"/>
</dbReference>
<organism evidence="1 2">
    <name type="scientific">Clostridium botulinum CFSAN001627</name>
    <dbReference type="NCBI Taxonomy" id="1232189"/>
    <lineage>
        <taxon>Bacteria</taxon>
        <taxon>Bacillati</taxon>
        <taxon>Bacillota</taxon>
        <taxon>Clostridia</taxon>
        <taxon>Eubacteriales</taxon>
        <taxon>Clostridiaceae</taxon>
        <taxon>Clostridium</taxon>
    </lineage>
</organism>
<sequence length="33" mass="4063">MTTFERYFLDDKNTHKEEKILIINIEMMKKCAQ</sequence>
<accession>M1ZSI6</accession>
<evidence type="ECO:0000313" key="1">
    <source>
        <dbReference type="EMBL" id="EKN37906.1"/>
    </source>
</evidence>
<evidence type="ECO:0000313" key="2">
    <source>
        <dbReference type="Proteomes" id="UP000011944"/>
    </source>
</evidence>
<name>M1ZSI6_CLOBO</name>
<protein>
    <submittedName>
        <fullName evidence="1">Uncharacterized protein</fullName>
    </submittedName>
</protein>
<reference evidence="1 2" key="2">
    <citation type="submission" date="2013-03" db="EMBL/GenBank/DDBJ databases">
        <title>Diversity in Clostridium botulinum.</title>
        <authorList>
            <person name="Timme R.E."/>
            <person name="Allard M."/>
            <person name="Luo Y."/>
            <person name="Strain E."/>
            <person name="Gonzalez-Escalona N."/>
            <person name="Brown E."/>
        </authorList>
    </citation>
    <scope>NUCLEOTIDE SEQUENCE [LARGE SCALE GENOMIC DNA]</scope>
    <source>
        <strain evidence="1 2">CFSAN001627</strain>
    </source>
</reference>
<gene>
    <name evidence="1" type="ORF">CFSAN001627_24651</name>
</gene>